<dbReference type="PATRIC" id="fig|1262666.3.peg.1900"/>
<protein>
    <submittedName>
        <fullName evidence="9">Carbohydrate ABC transporter membrane protein 2, CUT1 family</fullName>
    </submittedName>
</protein>
<evidence type="ECO:0000256" key="7">
    <source>
        <dbReference type="RuleBase" id="RU363032"/>
    </source>
</evidence>
<dbReference type="Gene3D" id="1.10.3720.10">
    <property type="entry name" value="MetI-like"/>
    <property type="match status" value="1"/>
</dbReference>
<accession>M5PTJ8</accession>
<feature type="transmembrane region" description="Helical" evidence="7">
    <location>
        <begin position="20"/>
        <end position="40"/>
    </location>
</feature>
<evidence type="ECO:0000313" key="9">
    <source>
        <dbReference type="EMBL" id="EMG37365.1"/>
    </source>
</evidence>
<feature type="transmembrane region" description="Helical" evidence="7">
    <location>
        <begin position="242"/>
        <end position="263"/>
    </location>
</feature>
<dbReference type="PANTHER" id="PTHR43744:SF3">
    <property type="entry name" value="LACTOSE TRANSPORT SYSTEM PERMEASE PROTEIN LACG"/>
    <property type="match status" value="1"/>
</dbReference>
<feature type="transmembrane region" description="Helical" evidence="7">
    <location>
        <begin position="137"/>
        <end position="158"/>
    </location>
</feature>
<dbReference type="InterPro" id="IPR035906">
    <property type="entry name" value="MetI-like_sf"/>
</dbReference>
<evidence type="ECO:0000259" key="8">
    <source>
        <dbReference type="PROSITE" id="PS50928"/>
    </source>
</evidence>
<comment type="caution">
    <text evidence="9">The sequence shown here is derived from an EMBL/GenBank/DDBJ whole genome shotgun (WGS) entry which is preliminary data.</text>
</comment>
<comment type="subcellular location">
    <subcellularLocation>
        <location evidence="1 7">Cell membrane</location>
        <topology evidence="1 7">Multi-pass membrane protein</topology>
    </subcellularLocation>
</comment>
<evidence type="ECO:0000256" key="6">
    <source>
        <dbReference type="ARBA" id="ARBA00023136"/>
    </source>
</evidence>
<evidence type="ECO:0000256" key="4">
    <source>
        <dbReference type="ARBA" id="ARBA00022692"/>
    </source>
</evidence>
<keyword evidence="2 7" id="KW-0813">Transport</keyword>
<name>M5PTJ8_DESAF</name>
<dbReference type="Proteomes" id="UP000011922">
    <property type="component" value="Unassembled WGS sequence"/>
</dbReference>
<dbReference type="Pfam" id="PF00528">
    <property type="entry name" value="BPD_transp_1"/>
    <property type="match status" value="1"/>
</dbReference>
<proteinExistence type="inferred from homology"/>
<keyword evidence="3" id="KW-1003">Cell membrane</keyword>
<dbReference type="PROSITE" id="PS50928">
    <property type="entry name" value="ABC_TM1"/>
    <property type="match status" value="1"/>
</dbReference>
<evidence type="ECO:0000256" key="2">
    <source>
        <dbReference type="ARBA" id="ARBA00022448"/>
    </source>
</evidence>
<keyword evidence="5 7" id="KW-1133">Transmembrane helix</keyword>
<comment type="similarity">
    <text evidence="7">Belongs to the binding-protein-dependent transport system permease family.</text>
</comment>
<gene>
    <name evidence="9" type="ORF">PCS_01878</name>
</gene>
<dbReference type="RefSeq" id="WP_005986475.1">
    <property type="nucleotide sequence ID" value="NZ_AOSV01000019.1"/>
</dbReference>
<dbReference type="CDD" id="cd06261">
    <property type="entry name" value="TM_PBP2"/>
    <property type="match status" value="1"/>
</dbReference>
<dbReference type="OrthoDB" id="369039at2"/>
<feature type="transmembrane region" description="Helical" evidence="7">
    <location>
        <begin position="108"/>
        <end position="125"/>
    </location>
</feature>
<dbReference type="GO" id="GO:0005886">
    <property type="term" value="C:plasma membrane"/>
    <property type="evidence" value="ECO:0007669"/>
    <property type="project" value="UniProtKB-SubCell"/>
</dbReference>
<evidence type="ECO:0000256" key="5">
    <source>
        <dbReference type="ARBA" id="ARBA00022989"/>
    </source>
</evidence>
<keyword evidence="4 7" id="KW-0812">Transmembrane</keyword>
<dbReference type="PANTHER" id="PTHR43744">
    <property type="entry name" value="ABC TRANSPORTER PERMEASE PROTEIN MG189-RELATED-RELATED"/>
    <property type="match status" value="1"/>
</dbReference>
<feature type="transmembrane region" description="Helical" evidence="7">
    <location>
        <begin position="196"/>
        <end position="216"/>
    </location>
</feature>
<dbReference type="SUPFAM" id="SSF161098">
    <property type="entry name" value="MetI-like"/>
    <property type="match status" value="1"/>
</dbReference>
<sequence>MSTANIYDGKGIYRYLDTAAAWTLAILWGMPLLYAIWTAFHPAEFSTSFNLMAPLTLDNFRKAWNAAPFARYFVNTFMLVTLVLSAQLVLCTLAAYAFAKYEFRGKTILFALVLMQLMIMPDVLIVENYRTMGRIGILDSTLSISLPYMASAFGIFLLRQAFKSIPKELDDAAAVEGAGPLQILWRVYVPLGRPVYLAYALVSVSYHWNNFLWPLLVTNTVNSRPLTVGLQVFSSTEQGVDWSIITAATLMTSGPLLLGFLLFQRQFVQSFMRAGIK</sequence>
<evidence type="ECO:0000313" key="10">
    <source>
        <dbReference type="Proteomes" id="UP000011922"/>
    </source>
</evidence>
<dbReference type="AlphaFoldDB" id="M5PTJ8"/>
<evidence type="ECO:0000256" key="1">
    <source>
        <dbReference type="ARBA" id="ARBA00004651"/>
    </source>
</evidence>
<keyword evidence="6 7" id="KW-0472">Membrane</keyword>
<evidence type="ECO:0000256" key="3">
    <source>
        <dbReference type="ARBA" id="ARBA00022475"/>
    </source>
</evidence>
<feature type="transmembrane region" description="Helical" evidence="7">
    <location>
        <begin position="72"/>
        <end position="96"/>
    </location>
</feature>
<feature type="domain" description="ABC transmembrane type-1" evidence="8">
    <location>
        <begin position="73"/>
        <end position="263"/>
    </location>
</feature>
<reference evidence="9 10" key="1">
    <citation type="journal article" date="2013" name="Genome Announc.">
        <title>Draft Genome Sequence for Desulfovibrio africanus Strain PCS.</title>
        <authorList>
            <person name="Brown S.D."/>
            <person name="Utturkar S.M."/>
            <person name="Arkin A.P."/>
            <person name="Deutschbauer A.M."/>
            <person name="Elias D.A."/>
            <person name="Hazen T.C."/>
            <person name="Chakraborty R."/>
        </authorList>
    </citation>
    <scope>NUCLEOTIDE SEQUENCE [LARGE SCALE GENOMIC DNA]</scope>
    <source>
        <strain evidence="9 10">PCS</strain>
    </source>
</reference>
<dbReference type="GO" id="GO:0055085">
    <property type="term" value="P:transmembrane transport"/>
    <property type="evidence" value="ECO:0007669"/>
    <property type="project" value="InterPro"/>
</dbReference>
<dbReference type="EMBL" id="AOSV01000019">
    <property type="protein sequence ID" value="EMG37365.1"/>
    <property type="molecule type" value="Genomic_DNA"/>
</dbReference>
<organism evidence="9 10">
    <name type="scientific">Desulfocurvibacter africanus PCS</name>
    <dbReference type="NCBI Taxonomy" id="1262666"/>
    <lineage>
        <taxon>Bacteria</taxon>
        <taxon>Pseudomonadati</taxon>
        <taxon>Thermodesulfobacteriota</taxon>
        <taxon>Desulfovibrionia</taxon>
        <taxon>Desulfovibrionales</taxon>
        <taxon>Desulfovibrionaceae</taxon>
        <taxon>Desulfocurvibacter</taxon>
    </lineage>
</organism>
<dbReference type="InterPro" id="IPR000515">
    <property type="entry name" value="MetI-like"/>
</dbReference>